<dbReference type="InterPro" id="IPR036388">
    <property type="entry name" value="WH-like_DNA-bd_sf"/>
</dbReference>
<organism evidence="2 3">
    <name type="scientific">Haloechinothrix salitolerans</name>
    <dbReference type="NCBI Taxonomy" id="926830"/>
    <lineage>
        <taxon>Bacteria</taxon>
        <taxon>Bacillati</taxon>
        <taxon>Actinomycetota</taxon>
        <taxon>Actinomycetes</taxon>
        <taxon>Pseudonocardiales</taxon>
        <taxon>Pseudonocardiaceae</taxon>
        <taxon>Haloechinothrix</taxon>
    </lineage>
</organism>
<dbReference type="InterPro" id="IPR011006">
    <property type="entry name" value="CheY-like_superfamily"/>
</dbReference>
<feature type="domain" description="ANTAR" evidence="1">
    <location>
        <begin position="55"/>
        <end position="116"/>
    </location>
</feature>
<gene>
    <name evidence="2" type="ORF">ACFQGD_18165</name>
</gene>
<reference evidence="3" key="1">
    <citation type="journal article" date="2019" name="Int. J. Syst. Evol. Microbiol.">
        <title>The Global Catalogue of Microorganisms (GCM) 10K type strain sequencing project: providing services to taxonomists for standard genome sequencing and annotation.</title>
        <authorList>
            <consortium name="The Broad Institute Genomics Platform"/>
            <consortium name="The Broad Institute Genome Sequencing Center for Infectious Disease"/>
            <person name="Wu L."/>
            <person name="Ma J."/>
        </authorList>
    </citation>
    <scope>NUCLEOTIDE SEQUENCE [LARGE SCALE GENOMIC DNA]</scope>
    <source>
        <strain evidence="3">KCTC 32255</strain>
    </source>
</reference>
<comment type="caution">
    <text evidence="2">The sequence shown here is derived from an EMBL/GenBank/DDBJ whole genome shotgun (WGS) entry which is preliminary data.</text>
</comment>
<dbReference type="Proteomes" id="UP001596337">
    <property type="component" value="Unassembled WGS sequence"/>
</dbReference>
<evidence type="ECO:0000313" key="2">
    <source>
        <dbReference type="EMBL" id="MFC6869073.1"/>
    </source>
</evidence>
<name>A0ABW2C3J4_9PSEU</name>
<dbReference type="InterPro" id="IPR005561">
    <property type="entry name" value="ANTAR"/>
</dbReference>
<sequence>MVVVVVHRVLAVSSLLCVHAARGGVPRQSLNEVDERLLDLYMSAVATALRVYRRYERARELAAQLEYALGSRAVIDQAKGILMAIHAISADEAFTLLVEQSQREQVKVRDDRHVRFEDSRVSSSRVNPSTRCRFMSV</sequence>
<dbReference type="Gene3D" id="1.10.10.10">
    <property type="entry name" value="Winged helix-like DNA-binding domain superfamily/Winged helix DNA-binding domain"/>
    <property type="match status" value="1"/>
</dbReference>
<accession>A0ABW2C3J4</accession>
<dbReference type="Pfam" id="PF03861">
    <property type="entry name" value="ANTAR"/>
    <property type="match status" value="1"/>
</dbReference>
<dbReference type="PROSITE" id="PS50921">
    <property type="entry name" value="ANTAR"/>
    <property type="match status" value="1"/>
</dbReference>
<proteinExistence type="predicted"/>
<evidence type="ECO:0000313" key="3">
    <source>
        <dbReference type="Proteomes" id="UP001596337"/>
    </source>
</evidence>
<keyword evidence="3" id="KW-1185">Reference proteome</keyword>
<dbReference type="SMART" id="SM01012">
    <property type="entry name" value="ANTAR"/>
    <property type="match status" value="1"/>
</dbReference>
<dbReference type="SUPFAM" id="SSF52172">
    <property type="entry name" value="CheY-like"/>
    <property type="match status" value="1"/>
</dbReference>
<protein>
    <submittedName>
        <fullName evidence="2">ANTAR domain-containing protein</fullName>
    </submittedName>
</protein>
<dbReference type="EMBL" id="JBHSXX010000001">
    <property type="protein sequence ID" value="MFC6869073.1"/>
    <property type="molecule type" value="Genomic_DNA"/>
</dbReference>
<evidence type="ECO:0000259" key="1">
    <source>
        <dbReference type="PROSITE" id="PS50921"/>
    </source>
</evidence>
<dbReference type="RefSeq" id="WP_390183623.1">
    <property type="nucleotide sequence ID" value="NZ_BAABLA010000018.1"/>
</dbReference>